<organism evidence="3">
    <name type="scientific">Schistosoma haematobium</name>
    <name type="common">Blood fluke</name>
    <dbReference type="NCBI Taxonomy" id="6185"/>
    <lineage>
        <taxon>Eukaryota</taxon>
        <taxon>Metazoa</taxon>
        <taxon>Spiralia</taxon>
        <taxon>Lophotrochozoa</taxon>
        <taxon>Platyhelminthes</taxon>
        <taxon>Trematoda</taxon>
        <taxon>Digenea</taxon>
        <taxon>Strigeidida</taxon>
        <taxon>Schistosomatoidea</taxon>
        <taxon>Schistosomatidae</taxon>
        <taxon>Schistosoma</taxon>
    </lineage>
</organism>
<evidence type="ECO:0000313" key="3">
    <source>
        <dbReference type="EMBL" id="KGB41919.1"/>
    </source>
</evidence>
<keyword evidence="2" id="KW-0732">Signal</keyword>
<dbReference type="STRING" id="6185.A0A095A858"/>
<proteinExistence type="predicted"/>
<evidence type="ECO:0000256" key="1">
    <source>
        <dbReference type="SAM" id="MobiDB-lite"/>
    </source>
</evidence>
<protein>
    <recommendedName>
        <fullName evidence="4">Proteasome activator complex subunit 4</fullName>
    </recommendedName>
</protein>
<feature type="compositionally biased region" description="Acidic residues" evidence="1">
    <location>
        <begin position="130"/>
        <end position="144"/>
    </location>
</feature>
<accession>A0A095A858</accession>
<dbReference type="EMBL" id="KL252232">
    <property type="protein sequence ID" value="KGB41919.1"/>
    <property type="molecule type" value="Genomic_DNA"/>
</dbReference>
<evidence type="ECO:0008006" key="4">
    <source>
        <dbReference type="Google" id="ProtNLM"/>
    </source>
</evidence>
<reference evidence="3" key="1">
    <citation type="journal article" date="2012" name="Nat. Genet.">
        <title>Whole-genome sequence of Schistosoma haematobium.</title>
        <authorList>
            <person name="Young N.D."/>
            <person name="Jex A.R."/>
            <person name="Li B."/>
            <person name="Liu S."/>
            <person name="Yang L."/>
            <person name="Xiong Z."/>
            <person name="Li Y."/>
            <person name="Cantacessi C."/>
            <person name="Hall R.S."/>
            <person name="Xu X."/>
            <person name="Chen F."/>
            <person name="Wu X."/>
            <person name="Zerlotini A."/>
            <person name="Oliveira G."/>
            <person name="Hofmann A."/>
            <person name="Zhang G."/>
            <person name="Fang X."/>
            <person name="Kang Y."/>
            <person name="Campbell B.E."/>
            <person name="Loukas A."/>
            <person name="Ranganathan S."/>
            <person name="Rollinson D."/>
            <person name="Rinaldi G."/>
            <person name="Brindley P.J."/>
            <person name="Yang H."/>
            <person name="Wang J."/>
            <person name="Wang J."/>
            <person name="Gasser R.B."/>
        </authorList>
    </citation>
    <scope>NUCLEOTIDE SEQUENCE [LARGE SCALE GENOMIC DNA]</scope>
</reference>
<feature type="compositionally biased region" description="Low complexity" evidence="1">
    <location>
        <begin position="171"/>
        <end position="181"/>
    </location>
</feature>
<feature type="signal peptide" evidence="2">
    <location>
        <begin position="1"/>
        <end position="21"/>
    </location>
</feature>
<feature type="region of interest" description="Disordered" evidence="1">
    <location>
        <begin position="1130"/>
        <end position="1150"/>
    </location>
</feature>
<feature type="chain" id="PRO_5001906355" description="Proteasome activator complex subunit 4" evidence="2">
    <location>
        <begin position="22"/>
        <end position="1831"/>
    </location>
</feature>
<name>A0A095A858_SCHHA</name>
<feature type="compositionally biased region" description="Basic and acidic residues" evidence="1">
    <location>
        <begin position="183"/>
        <end position="192"/>
    </location>
</feature>
<feature type="region of interest" description="Disordered" evidence="1">
    <location>
        <begin position="111"/>
        <end position="205"/>
    </location>
</feature>
<evidence type="ECO:0000256" key="2">
    <source>
        <dbReference type="SAM" id="SignalP"/>
    </source>
</evidence>
<sequence length="1831" mass="210270">MTYVYIFYLVFSFQFYLSVEQVDQIVDLFTPICLDYFLYSKSDAVVNTTVKIIPLLCKLRPCRVMPCLLNNLESGLTKLEMPLRFTRPLHALTYSIQSLIYVRFPLYPRGPSSSSSVYSVNEDPDKLEDGIDDEYYDNDDIDAEVGDKEMKEGNEDETVDDDDEGEEDDSLTSSSSSSSSDVDNDKCNDTLKYHRPNNHSSNKLVNDTTERLTMKKRIFQKSSYKPAYTHVSPSVRQSHLKAFTYLSGRAELNRVLQLLSHGLDMNYADRFNYSVSCLSRIFLSTPIWDFSTMQFTNNNNINPNHITTERIISESNDVEDTVFMIYERILSYLSILNDDSTNSVNLQSISHLSNKMYRPQTGPPNGHPRSYIDTCQMSRLTGLCVALGLSTSSNSQLRCRLIRLLVDRIFSCQWSPDTSRLIGYQAYWLTIDSSYNDNNNNINPSIYALKLIWSKFMAIVNEIENARKLVKSFLHPVMKELEKIHENLTSLLHTTTTNDHNTVNGINYIEQRNRFTSLTIWMNHLMNGLSDALAPRTKNLSVNEIRIGQHFMPWHGLSNLIDPHEVYNVISIDDLQSSSVSDWDISYFYMSSKNDMGEELRDAALKIGLKLLDVISQLMKETDDNLISCHDRTRGDEIVDNVCDNLTGSFGDIGVSEKLNDCNSTIKSIWLLFNNVQVYNLMEFTHQALFNLPMEEHRPYLLQIIRGPRGLLSIDLGARNCLHLPDQELSRPNDSEKLCIPSINSLTGTFCSTASSSSLLNQSEFNENLQMYSGCTIITYIARIHHRFSILMLNHLRKHLMLTVRNSTGKLISRSIACSTIIQPSLEIMKFTDILSVLATSPRRSDIRQLANFFLNAQLIKFVPSIGTRVVEFLVNRLNNIATDIKFLMSSPDSSSSSLSLCSSTSSLASSSVLSLSSIGSLEGKQKLIHHRRMSTIIALKQIYARHHWNREYDELFRLNPLLFVQFCTSLIKQLINYQEEKSIWFKNFEKSNNHNGDLVNKPYHHHQQHQQHQLKQLQTNCDHLEHLIKQILHSFKELPIDCNIYLSFHCENGQIPSTSWLNKVYSEISSCLNAFQYPFDMKTLNNSNNIMNILFHNRGTAAALFNRNISDYIIRIHSNDYQQLNSLVNGSTNSESTTTDKNANNHNDGSSTSWSLTVALLEILRYPVSPPFVPVWRLDNCSIHPPILSPPSLKFIQIALKLMIGEQTEVAFTACRCISELIFSLIGLYRIPSRKCIYPIQICQEKMITNTTDLSILPNHHPNVNSPMIAGPRPDNLWLFFNENAKILQSDKAYASHHHVVSINCGFVYYPTHLYIYDPHVILPYPTFDKNGQLIAEKPLNQTNLTTTMTVSNDNSNNIASSKQPSWLSHFIIDDDENDNRQQTACLLAKKLCSPLSETREFWTSLAKQLLYMHRSHFDKQGYYTFITHYLIRSCLLAFGPKNMLEHLEYFMKTLLITLPNSKLPLDGKAEFIGFYWIQVVLSDIVNISSLWSRQWKYYFWGCFIPRILCWSEICALNVSVNDLAQSVDEKLHPAVRHVQWTMPIYAGRFAGGRDDDDDITADCKTHSEDVNSNRNHCDKTLLSNTVKQSLAGGPFHRIHFMYDYIINCATINYNSDVHCLHPLWDWAIQGLIDSNDSQMNPSSFCQHTINKDHGITSIEDTCPSCILIQHLPLVHRRVFYERLCYKFVFSLGWLGIPLYRRLLSYQQCYSTINNSTLWYSQACNNSVWLRDLSASNAVYRVLPINNLIYHNNKNNLNLIRYKLKQTELICLSNQLSIKDALNYQLFIRNLFKIDDPLELLGGEFLFKSVSVYNVLYSFLSFLFFKKKSI</sequence>
<gene>
    <name evidence="3" type="ORF">MS3_10481</name>
</gene>
<feature type="compositionally biased region" description="Acidic residues" evidence="1">
    <location>
        <begin position="154"/>
        <end position="170"/>
    </location>
</feature>